<dbReference type="EMBL" id="JBHTBR010000002">
    <property type="protein sequence ID" value="MFC7290543.1"/>
    <property type="molecule type" value="Genomic_DNA"/>
</dbReference>
<comment type="similarity">
    <text evidence="1">Belongs to the bacterial solute-binding protein ModA family.</text>
</comment>
<dbReference type="Gene3D" id="3.40.190.10">
    <property type="entry name" value="Periplasmic binding protein-like II"/>
    <property type="match status" value="2"/>
</dbReference>
<keyword evidence="6" id="KW-1185">Reference proteome</keyword>
<evidence type="ECO:0000256" key="4">
    <source>
        <dbReference type="SAM" id="SignalP"/>
    </source>
</evidence>
<feature type="signal peptide" evidence="4">
    <location>
        <begin position="1"/>
        <end position="24"/>
    </location>
</feature>
<keyword evidence="2" id="KW-0479">Metal-binding</keyword>
<dbReference type="Proteomes" id="UP001596492">
    <property type="component" value="Unassembled WGS sequence"/>
</dbReference>
<dbReference type="InterPro" id="IPR050682">
    <property type="entry name" value="ModA/WtpA"/>
</dbReference>
<gene>
    <name evidence="5" type="primary">modA</name>
    <name evidence="5" type="ORF">ACFQS8_02850</name>
</gene>
<dbReference type="PANTHER" id="PTHR30632">
    <property type="entry name" value="MOLYBDATE-BINDING PERIPLASMIC PROTEIN"/>
    <property type="match status" value="1"/>
</dbReference>
<sequence length="252" mass="27802">MKIFRRFVLCVFSLLGITSYPLAAAETANIAVATNFHNTMKELQHSFESSYEHKLVVISGASGQLYAQALNGSPIDIYLSADQSRAEALEHSHIGVNGSRFTYAIGQLVLWAPKGDTIQDWQGILKNAVPDQKIAIANPKLAPYGVAAEQVLNSMEILGNRRHQIVMGQNVGQAYAMVTTGNADFGLISQSYIKDLTPNVWKIPDDYYSPIKQDAVLLKRAQSNLAAQSFFDFMKSDTALKIIEENGYQRAK</sequence>
<proteinExistence type="inferred from homology"/>
<dbReference type="NCBIfam" id="TIGR01256">
    <property type="entry name" value="modA"/>
    <property type="match status" value="1"/>
</dbReference>
<dbReference type="SUPFAM" id="SSF53850">
    <property type="entry name" value="Periplasmic binding protein-like II"/>
    <property type="match status" value="1"/>
</dbReference>
<comment type="caution">
    <text evidence="5">The sequence shown here is derived from an EMBL/GenBank/DDBJ whole genome shotgun (WGS) entry which is preliminary data.</text>
</comment>
<reference evidence="6" key="1">
    <citation type="journal article" date="2019" name="Int. J. Syst. Evol. Microbiol.">
        <title>The Global Catalogue of Microorganisms (GCM) 10K type strain sequencing project: providing services to taxonomists for standard genome sequencing and annotation.</title>
        <authorList>
            <consortium name="The Broad Institute Genomics Platform"/>
            <consortium name="The Broad Institute Genome Sequencing Center for Infectious Disease"/>
            <person name="Wu L."/>
            <person name="Ma J."/>
        </authorList>
    </citation>
    <scope>NUCLEOTIDE SEQUENCE [LARGE SCALE GENOMIC DNA]</scope>
    <source>
        <strain evidence="6">CCUG 51308</strain>
    </source>
</reference>
<dbReference type="InterPro" id="IPR044084">
    <property type="entry name" value="AvModA-like_subst-bd"/>
</dbReference>
<keyword evidence="3 4" id="KW-0732">Signal</keyword>
<name>A0ABW2IHG8_9PROT</name>
<protein>
    <submittedName>
        <fullName evidence="5">Molybdate ABC transporter substrate-binding protein</fullName>
    </submittedName>
</protein>
<dbReference type="PIRSF" id="PIRSF004846">
    <property type="entry name" value="ModA"/>
    <property type="match status" value="1"/>
</dbReference>
<accession>A0ABW2IHG8</accession>
<feature type="chain" id="PRO_5047068866" evidence="4">
    <location>
        <begin position="25"/>
        <end position="252"/>
    </location>
</feature>
<evidence type="ECO:0000256" key="3">
    <source>
        <dbReference type="ARBA" id="ARBA00022729"/>
    </source>
</evidence>
<dbReference type="RefSeq" id="WP_382165519.1">
    <property type="nucleotide sequence ID" value="NZ_JBHTBR010000002.1"/>
</dbReference>
<evidence type="ECO:0000256" key="1">
    <source>
        <dbReference type="ARBA" id="ARBA00009175"/>
    </source>
</evidence>
<dbReference type="CDD" id="cd13539">
    <property type="entry name" value="PBP2_AvModA"/>
    <property type="match status" value="1"/>
</dbReference>
<organism evidence="5 6">
    <name type="scientific">Hirschia litorea</name>
    <dbReference type="NCBI Taxonomy" id="1199156"/>
    <lineage>
        <taxon>Bacteria</taxon>
        <taxon>Pseudomonadati</taxon>
        <taxon>Pseudomonadota</taxon>
        <taxon>Alphaproteobacteria</taxon>
        <taxon>Hyphomonadales</taxon>
        <taxon>Hyphomonadaceae</taxon>
        <taxon>Hirschia</taxon>
    </lineage>
</organism>
<evidence type="ECO:0000313" key="6">
    <source>
        <dbReference type="Proteomes" id="UP001596492"/>
    </source>
</evidence>
<evidence type="ECO:0000256" key="2">
    <source>
        <dbReference type="ARBA" id="ARBA00022723"/>
    </source>
</evidence>
<evidence type="ECO:0000313" key="5">
    <source>
        <dbReference type="EMBL" id="MFC7290543.1"/>
    </source>
</evidence>
<dbReference type="PANTHER" id="PTHR30632:SF14">
    <property type="entry name" value="TUNGSTATE_MOLYBDATE_CHROMATE-BINDING PROTEIN MODA"/>
    <property type="match status" value="1"/>
</dbReference>
<dbReference type="Pfam" id="PF13531">
    <property type="entry name" value="SBP_bac_11"/>
    <property type="match status" value="1"/>
</dbReference>
<dbReference type="InterPro" id="IPR005950">
    <property type="entry name" value="ModA"/>
</dbReference>